<reference evidence="2 3" key="1">
    <citation type="submission" date="2020-03" db="EMBL/GenBank/DDBJ databases">
        <title>Whole genome shotgun sequence of Phytohabitans rumicis NBRC 108638.</title>
        <authorList>
            <person name="Komaki H."/>
            <person name="Tamura T."/>
        </authorList>
    </citation>
    <scope>NUCLEOTIDE SEQUENCE [LARGE SCALE GENOMIC DNA]</scope>
    <source>
        <strain evidence="2 3">NBRC 108638</strain>
    </source>
</reference>
<feature type="region of interest" description="Disordered" evidence="1">
    <location>
        <begin position="276"/>
        <end position="360"/>
    </location>
</feature>
<feature type="compositionally biased region" description="Low complexity" evidence="1">
    <location>
        <begin position="283"/>
        <end position="327"/>
    </location>
</feature>
<comment type="caution">
    <text evidence="2">The sequence shown here is derived from an EMBL/GenBank/DDBJ whole genome shotgun (WGS) entry which is preliminary data.</text>
</comment>
<dbReference type="AlphaFoldDB" id="A0A6V8LDD4"/>
<proteinExistence type="predicted"/>
<keyword evidence="3" id="KW-1185">Reference proteome</keyword>
<name>A0A6V8LDD4_9ACTN</name>
<evidence type="ECO:0000313" key="3">
    <source>
        <dbReference type="Proteomes" id="UP000482960"/>
    </source>
</evidence>
<dbReference type="EMBL" id="BLPG01000001">
    <property type="protein sequence ID" value="GFJ92998.1"/>
    <property type="molecule type" value="Genomic_DNA"/>
</dbReference>
<evidence type="ECO:0000256" key="1">
    <source>
        <dbReference type="SAM" id="MobiDB-lite"/>
    </source>
</evidence>
<organism evidence="2 3">
    <name type="scientific">Phytohabitans rumicis</name>
    <dbReference type="NCBI Taxonomy" id="1076125"/>
    <lineage>
        <taxon>Bacteria</taxon>
        <taxon>Bacillati</taxon>
        <taxon>Actinomycetota</taxon>
        <taxon>Actinomycetes</taxon>
        <taxon>Micromonosporales</taxon>
        <taxon>Micromonosporaceae</taxon>
    </lineage>
</organism>
<protein>
    <submittedName>
        <fullName evidence="2">Uncharacterized protein</fullName>
    </submittedName>
</protein>
<accession>A0A6V8LDD4</accession>
<reference evidence="2 3" key="2">
    <citation type="submission" date="2020-03" db="EMBL/GenBank/DDBJ databases">
        <authorList>
            <person name="Ichikawa N."/>
            <person name="Kimura A."/>
            <person name="Kitahashi Y."/>
            <person name="Uohara A."/>
        </authorList>
    </citation>
    <scope>NUCLEOTIDE SEQUENCE [LARGE SCALE GENOMIC DNA]</scope>
    <source>
        <strain evidence="2 3">NBRC 108638</strain>
    </source>
</reference>
<feature type="compositionally biased region" description="Basic and acidic residues" evidence="1">
    <location>
        <begin position="341"/>
        <end position="360"/>
    </location>
</feature>
<sequence length="360" mass="38194">MHVQPVPLPTGEPAAVLDGVARWITSAPLRDLVAAFDGRWPGGDSPTLLAWLDAFSAAHWDFRSGNERPDAREPDLDPDVAAVVEESAAALGMVAAKPPPRRDYRHVVVLGGLAQACLRRTAYAAHLLHRGTVATEIGLLGSLRPLSPAERALPAVNGCTNEADVLDLGVRRSFGVEGPVDTDTAPDGSWFVRTYRPADGPRVLVLAAPSSEPGVRRADTTDTQRFWAGRAGLTKGDRVLVVTAPIYVPFQHCDAVRTLGLPYGCAVDTVGVDPRLADDDALPSRCSPPAATSRRSAPPSAPCACSPQPWAANPRPTPAPAAAVPARSRADQGLARRSRANGRDSISKPRPYALDRRTKP</sequence>
<dbReference type="RefSeq" id="WP_246278207.1">
    <property type="nucleotide sequence ID" value="NZ_BLPG01000001.1"/>
</dbReference>
<gene>
    <name evidence="2" type="ORF">Prum_066400</name>
</gene>
<evidence type="ECO:0000313" key="2">
    <source>
        <dbReference type="EMBL" id="GFJ92998.1"/>
    </source>
</evidence>
<dbReference type="Proteomes" id="UP000482960">
    <property type="component" value="Unassembled WGS sequence"/>
</dbReference>